<accession>A0A177B6N8</accession>
<evidence type="ECO:0000313" key="1">
    <source>
        <dbReference type="EMBL" id="OAF69362.1"/>
    </source>
</evidence>
<sequence length="742" mass="88555">MKYLKKQVISSCLVKLLECVLFLYEKHNAKVDETLESEIFNAVIQLFPISKEYIVYDENNLNIITELINKCLVLNNFFIKKTFDYFQSSIVKNLNSKVDYLCSYKYILSNLNFSFDLYSERVCFIIYQIQNELLNEMNNKTLYAAIDLFKLMVKLFQKNHTITSTFYNYIIELLVSHEYLMKPTEDTLKICVLFCEMCEAGEMYAKLILPFFIDTFTINLQNHTASIDREIYMNFLTILFQSSKIKFEFNKDDLEKCDLLFAFLLSLLSDSSLSTKLDCLNCLYDFLTVYNLNCADSELLCIKMQAMYEMETFPDIRAKIIEITVYIHKMYLNVESLIMDTTLKNHLFIFEFSKNSKKPIRCHHFFKIFEKYFKTDHEEERLCLLSIISIFSGKLNTINVDKLDNVYNKFFGQVLNSNENHFNINVYWMSSSIILKNLIGKISTRNRDNVVNVLFNKIEENSKCNEINVQWFNEILPNVFNSIVYFDLNKNDENTCLVYKKYYTVTRKVYFLENFDISSNISNTDQSFYKFNLLNVVDNLMRYLYNFKFMTRKDYKINLLNVHNNVSIKIYNVYLVSLRNYVLFSKDDIILTVLQEFFYTIEIISDLYEVSFHPLFQLCYANVYDFKETERYRFILESILKKIIFLLDNNLFAEIHFKICCALHKATYQNNINIEKIRYKTIILLKKLIELIDEKRINYFTEIIYEILPIALKDKKRFIRNEARLISIDCHMKLKKETMNLI</sequence>
<evidence type="ECO:0000313" key="2">
    <source>
        <dbReference type="Proteomes" id="UP000078046"/>
    </source>
</evidence>
<name>A0A177B6N8_9BILA</name>
<comment type="caution">
    <text evidence="1">The sequence shown here is derived from an EMBL/GenBank/DDBJ whole genome shotgun (WGS) entry which is preliminary data.</text>
</comment>
<protein>
    <submittedName>
        <fullName evidence="1">Uncharacterized protein</fullName>
    </submittedName>
</protein>
<gene>
    <name evidence="1" type="ORF">A3Q56_02902</name>
</gene>
<dbReference type="AlphaFoldDB" id="A0A177B6N8"/>
<proteinExistence type="predicted"/>
<organism evidence="1 2">
    <name type="scientific">Intoshia linei</name>
    <dbReference type="NCBI Taxonomy" id="1819745"/>
    <lineage>
        <taxon>Eukaryota</taxon>
        <taxon>Metazoa</taxon>
        <taxon>Spiralia</taxon>
        <taxon>Lophotrochozoa</taxon>
        <taxon>Mesozoa</taxon>
        <taxon>Orthonectida</taxon>
        <taxon>Rhopaluridae</taxon>
        <taxon>Intoshia</taxon>
    </lineage>
</organism>
<dbReference type="EMBL" id="LWCA01000294">
    <property type="protein sequence ID" value="OAF69362.1"/>
    <property type="molecule type" value="Genomic_DNA"/>
</dbReference>
<dbReference type="Proteomes" id="UP000078046">
    <property type="component" value="Unassembled WGS sequence"/>
</dbReference>
<keyword evidence="2" id="KW-1185">Reference proteome</keyword>
<reference evidence="1 2" key="1">
    <citation type="submission" date="2016-04" db="EMBL/GenBank/DDBJ databases">
        <title>The genome of Intoshia linei affirms orthonectids as highly simplified spiralians.</title>
        <authorList>
            <person name="Mikhailov K.V."/>
            <person name="Slusarev G.S."/>
            <person name="Nikitin M.A."/>
            <person name="Logacheva M.D."/>
            <person name="Penin A."/>
            <person name="Aleoshin V."/>
            <person name="Panchin Y.V."/>
        </authorList>
    </citation>
    <scope>NUCLEOTIDE SEQUENCE [LARGE SCALE GENOMIC DNA]</scope>
    <source>
        <strain evidence="1">Intl2013</strain>
        <tissue evidence="1">Whole animal</tissue>
    </source>
</reference>